<dbReference type="Proteomes" id="UP000032180">
    <property type="component" value="Chromosome 1"/>
</dbReference>
<dbReference type="InterPro" id="IPR005174">
    <property type="entry name" value="KIB1-4_b-propeller"/>
</dbReference>
<reference evidence="2 3" key="1">
    <citation type="submission" date="2012-08" db="EMBL/GenBank/DDBJ databases">
        <title>Oryza genome evolution.</title>
        <authorList>
            <person name="Wing R.A."/>
        </authorList>
    </citation>
    <scope>NUCLEOTIDE SEQUENCE</scope>
</reference>
<reference evidence="3" key="2">
    <citation type="submission" date="2013-12" db="EMBL/GenBank/DDBJ databases">
        <authorList>
            <person name="Yu Y."/>
            <person name="Lee S."/>
            <person name="de Baynast K."/>
            <person name="Wissotski M."/>
            <person name="Liu L."/>
            <person name="Talag J."/>
            <person name="Goicoechea J."/>
            <person name="Angelova A."/>
            <person name="Jetty R."/>
            <person name="Kudrna D."/>
            <person name="Golser W."/>
            <person name="Rivera L."/>
            <person name="Zhang J."/>
            <person name="Wing R."/>
        </authorList>
    </citation>
    <scope>NUCLEOTIDE SEQUENCE</scope>
</reference>
<accession>A0A0D9V6C8</accession>
<dbReference type="Pfam" id="PF03478">
    <property type="entry name" value="Beta-prop_KIB1-4"/>
    <property type="match status" value="1"/>
</dbReference>
<organism evidence="2 3">
    <name type="scientific">Leersia perrieri</name>
    <dbReference type="NCBI Taxonomy" id="77586"/>
    <lineage>
        <taxon>Eukaryota</taxon>
        <taxon>Viridiplantae</taxon>
        <taxon>Streptophyta</taxon>
        <taxon>Embryophyta</taxon>
        <taxon>Tracheophyta</taxon>
        <taxon>Spermatophyta</taxon>
        <taxon>Magnoliopsida</taxon>
        <taxon>Liliopsida</taxon>
        <taxon>Poales</taxon>
        <taxon>Poaceae</taxon>
        <taxon>BOP clade</taxon>
        <taxon>Oryzoideae</taxon>
        <taxon>Oryzeae</taxon>
        <taxon>Oryzinae</taxon>
        <taxon>Leersia</taxon>
    </lineage>
</organism>
<reference evidence="2" key="3">
    <citation type="submission" date="2015-04" db="UniProtKB">
        <authorList>
            <consortium name="EnsemblPlants"/>
        </authorList>
    </citation>
    <scope>IDENTIFICATION</scope>
</reference>
<evidence type="ECO:0000259" key="1">
    <source>
        <dbReference type="Pfam" id="PF03478"/>
    </source>
</evidence>
<keyword evidence="3" id="KW-1185">Reference proteome</keyword>
<name>A0A0D9V6C8_9ORYZ</name>
<dbReference type="AlphaFoldDB" id="A0A0D9V6C8"/>
<dbReference type="Gramene" id="LPERR01G28220.1">
    <property type="protein sequence ID" value="LPERR01G28220.1"/>
    <property type="gene ID" value="LPERR01G28220"/>
</dbReference>
<protein>
    <recommendedName>
        <fullName evidence="1">KIB1-4 beta-propeller domain-containing protein</fullName>
    </recommendedName>
</protein>
<evidence type="ECO:0000313" key="3">
    <source>
        <dbReference type="Proteomes" id="UP000032180"/>
    </source>
</evidence>
<feature type="domain" description="KIB1-4 beta-propeller" evidence="1">
    <location>
        <begin position="81"/>
        <end position="360"/>
    </location>
</feature>
<dbReference type="EnsemblPlants" id="LPERR01G28220.1">
    <property type="protein sequence ID" value="LPERR01G28220.1"/>
    <property type="gene ID" value="LPERR01G28220"/>
</dbReference>
<sequence length="540" mass="60652">MDAPPRPPPPWETLMDALVREIAIRLPCKFDRVRFVTVCKPWRESLSLPRLPAPDPPPALPLLILPLNGDEGPAATVSCVLSDHATHRVAVPGWARRGRYIGAYDGGWVMFHVPPPQDPHGHFLLNLDRHIALPNRYIALEAGEDGEILQGPPRPMSIVAATLSSQPDIGGCVFAGIVNIGPVRPMIAFWRAFDMLVPAVFEHHHGGVPWQVEDVVHHHGAFYFLTQGEHIIVGEPDFQGWDEEIPGVNWELRHFLPNGRAYEQYREARYLVESGEDLLMVVRCSPHPGQPTSSFKVFQMAQPDPDPKNPPADDIYIWKELHSLEGRMLFVGRGCSRSYRVDQYPGFFKEGIYFFDDQAIHNPVVPQQDGAPRYRCSDCGKWAKTPAPLGHVERVFPAQGPSNYSPQDSFDYLWLTGYLLNIHELVLLHFANGRMLRHYLFRGKGKLNIMIMDRTLQSNLLPANGFLGHHLFTLIVSSSWKGCVVAGFVHDNGPVPGHDRQKIAFWGIYDDAVIGYFFACSASYASLASTSNDFRSSFFD</sequence>
<dbReference type="HOGENOM" id="CLU_019286_5_1_1"/>
<dbReference type="PANTHER" id="PTHR33110">
    <property type="entry name" value="F-BOX/KELCH-REPEAT PROTEIN-RELATED"/>
    <property type="match status" value="1"/>
</dbReference>
<evidence type="ECO:0000313" key="2">
    <source>
        <dbReference type="EnsemblPlants" id="LPERR01G28220.1"/>
    </source>
</evidence>
<proteinExistence type="predicted"/>
<dbReference type="PANTHER" id="PTHR33110:SF125">
    <property type="entry name" value="OS05G0570350 PROTEIN"/>
    <property type="match status" value="1"/>
</dbReference>